<name>A0A3G3LLY2_9EUGL</name>
<comment type="similarity">
    <text evidence="7">Belongs to the RNA polymerase beta' chain family.</text>
</comment>
<reference evidence="9" key="1">
    <citation type="journal article" date="2018" name="Sci. Rep.">
        <title>Dynamic evolution of inverted repeats in Euglenophyta plastid genomes.</title>
        <authorList>
            <person name="Karnkowska A."/>
            <person name="Bennett M.S."/>
            <person name="Triemer R.E."/>
        </authorList>
    </citation>
    <scope>NUCLEOTIDE SEQUENCE</scope>
</reference>
<evidence type="ECO:0000259" key="8">
    <source>
        <dbReference type="SMART" id="SM00663"/>
    </source>
</evidence>
<feature type="domain" description="RNA polymerase N-terminal" evidence="8">
    <location>
        <begin position="217"/>
        <end position="489"/>
    </location>
</feature>
<keyword evidence="9" id="KW-0934">Plastid</keyword>
<evidence type="ECO:0000256" key="7">
    <source>
        <dbReference type="RuleBase" id="RU004279"/>
    </source>
</evidence>
<dbReference type="InterPro" id="IPR006592">
    <property type="entry name" value="RNA_pol_N"/>
</dbReference>
<dbReference type="InterPro" id="IPR044893">
    <property type="entry name" value="RNA_pol_Rpb1_clamp_domain"/>
</dbReference>
<dbReference type="GO" id="GO:0006351">
    <property type="term" value="P:DNA-templated transcription"/>
    <property type="evidence" value="ECO:0007669"/>
    <property type="project" value="InterPro"/>
</dbReference>
<dbReference type="Pfam" id="PF00623">
    <property type="entry name" value="RNA_pol_Rpb1_2"/>
    <property type="match status" value="1"/>
</dbReference>
<dbReference type="InterPro" id="IPR007080">
    <property type="entry name" value="RNA_pol_Rpb1_1"/>
</dbReference>
<dbReference type="SMART" id="SM00663">
    <property type="entry name" value="RPOLA_N"/>
    <property type="match status" value="1"/>
</dbReference>
<dbReference type="GO" id="GO:0003677">
    <property type="term" value="F:DNA binding"/>
    <property type="evidence" value="ECO:0007669"/>
    <property type="project" value="InterPro"/>
</dbReference>
<keyword evidence="3 7" id="KW-0808">Transferase</keyword>
<comment type="function">
    <text evidence="1 7">DNA-dependent RNA polymerase catalyzes the transcription of DNA into RNA using the four ribonucleoside triphosphates as substrates.</text>
</comment>
<dbReference type="Pfam" id="PF04983">
    <property type="entry name" value="RNA_pol_Rpb1_3"/>
    <property type="match status" value="1"/>
</dbReference>
<dbReference type="Gene3D" id="1.10.274.100">
    <property type="entry name" value="RNA polymerase Rpb1, domain 3"/>
    <property type="match status" value="1"/>
</dbReference>
<dbReference type="PANTHER" id="PTHR19376:SF54">
    <property type="entry name" value="DNA-DIRECTED RNA POLYMERASE SUBUNIT BETA"/>
    <property type="match status" value="1"/>
</dbReference>
<protein>
    <recommendedName>
        <fullName evidence="7">DNA-directed RNA polymerase subunit</fullName>
        <ecNumber evidence="7">2.7.7.6</ecNumber>
    </recommendedName>
</protein>
<dbReference type="Gene3D" id="4.10.860.120">
    <property type="entry name" value="RNA polymerase II, clamp domain"/>
    <property type="match status" value="1"/>
</dbReference>
<dbReference type="EC" id="2.7.7.6" evidence="7"/>
<dbReference type="InterPro" id="IPR007066">
    <property type="entry name" value="RNA_pol_Rpb1_3"/>
</dbReference>
<dbReference type="InterPro" id="IPR042102">
    <property type="entry name" value="RNA_pol_Rpb1_3_sf"/>
</dbReference>
<keyword evidence="9" id="KW-0150">Chloroplast</keyword>
<evidence type="ECO:0000256" key="4">
    <source>
        <dbReference type="ARBA" id="ARBA00022695"/>
    </source>
</evidence>
<organism evidence="9">
    <name type="scientific">Lepocinclis ovum</name>
    <dbReference type="NCBI Taxonomy" id="86638"/>
    <lineage>
        <taxon>Eukaryota</taxon>
        <taxon>Discoba</taxon>
        <taxon>Euglenozoa</taxon>
        <taxon>Euglenida</taxon>
        <taxon>Spirocuta</taxon>
        <taxon>Euglenophyceae</taxon>
        <taxon>Euglenales</taxon>
        <taxon>Phacaceae</taxon>
        <taxon>Lepocinclis</taxon>
    </lineage>
</organism>
<keyword evidence="2 7" id="KW-0240">DNA-directed RNA polymerase</keyword>
<dbReference type="Gene3D" id="2.40.40.20">
    <property type="match status" value="1"/>
</dbReference>
<dbReference type="GeneID" id="38458716"/>
<evidence type="ECO:0000256" key="3">
    <source>
        <dbReference type="ARBA" id="ARBA00022679"/>
    </source>
</evidence>
<keyword evidence="4 7" id="KW-0548">Nucleotidyltransferase</keyword>
<dbReference type="AlphaFoldDB" id="A0A3G3LLY2"/>
<dbReference type="RefSeq" id="YP_009538723.1">
    <property type="nucleotide sequence ID" value="NC_039928.1"/>
</dbReference>
<geneLocation type="chloroplast" evidence="9"/>
<dbReference type="Gene3D" id="1.10.40.90">
    <property type="match status" value="1"/>
</dbReference>
<evidence type="ECO:0000256" key="2">
    <source>
        <dbReference type="ARBA" id="ARBA00022478"/>
    </source>
</evidence>
<comment type="catalytic activity">
    <reaction evidence="6 7">
        <text>RNA(n) + a ribonucleoside 5'-triphosphate = RNA(n+1) + diphosphate</text>
        <dbReference type="Rhea" id="RHEA:21248"/>
        <dbReference type="Rhea" id="RHEA-COMP:14527"/>
        <dbReference type="Rhea" id="RHEA-COMP:17342"/>
        <dbReference type="ChEBI" id="CHEBI:33019"/>
        <dbReference type="ChEBI" id="CHEBI:61557"/>
        <dbReference type="ChEBI" id="CHEBI:140395"/>
        <dbReference type="EC" id="2.7.7.6"/>
    </reaction>
</comment>
<keyword evidence="5 7" id="KW-0804">Transcription</keyword>
<dbReference type="InterPro" id="IPR000722">
    <property type="entry name" value="RNA_pol_asu"/>
</dbReference>
<evidence type="ECO:0000256" key="1">
    <source>
        <dbReference type="ARBA" id="ARBA00004026"/>
    </source>
</evidence>
<dbReference type="InterPro" id="IPR045867">
    <property type="entry name" value="DNA-dir_RpoC_beta_prime"/>
</dbReference>
<sequence>MIKKYFKINLTSPKKILKWTERSLPNGELIGKVTKSETIDYKSLKPISNGIFCEKIFGPIKNNECICKLYKKIRVKKEKNKIIICPNCYVQITESKIRRYRMGVIKLSTITIHSWFFKENPNYISNIILNKKKSYIKKVLLAKYYIIINSKTKGKELKTGGDAILSLLKKLKLKKTNGTSTYQLKKINNSIANKYNKKLTNRIKLLNYMIQAKTKPEWIAIRFLPVLPPELRPIIKLQDNTIITSDLNYLYQNIINTNNRISQLYKMQVSEKFIIVEKIKLQLTINEFITKDTNLKNTLKSLSKILKGKTGRIRENLLGKTVDYSARSVIGVEPKLKISECAIPIEVDKELFQSLIIKKLLQIKVSKNIREAKKIITRESQFILNLINKTIKNMRILLNRAPTLHRIGIQSFKPILTNCKIIKLHPLVCTAFNADFDGDQMGIHIPLSLKAQAEARTLMLSTSNSTLPSTGKPNMTLSQDMVLGCYYLTSENTSIFYLLKKIKYYKNKKECLIEYKKNKISIHSYIWICIKEKKDKIIKINTNKKAKKKRITPGKLIFSTTMNLFL</sequence>
<evidence type="ECO:0000313" key="9">
    <source>
        <dbReference type="EMBL" id="AYQ93717.1"/>
    </source>
</evidence>
<accession>A0A3G3LLY2</accession>
<dbReference type="GO" id="GO:0000428">
    <property type="term" value="C:DNA-directed RNA polymerase complex"/>
    <property type="evidence" value="ECO:0007669"/>
    <property type="project" value="UniProtKB-KW"/>
</dbReference>
<evidence type="ECO:0000256" key="6">
    <source>
        <dbReference type="ARBA" id="ARBA00048552"/>
    </source>
</evidence>
<dbReference type="EMBL" id="MH898674">
    <property type="protein sequence ID" value="AYQ93717.1"/>
    <property type="molecule type" value="Genomic_DNA"/>
</dbReference>
<evidence type="ECO:0000256" key="5">
    <source>
        <dbReference type="ARBA" id="ARBA00023163"/>
    </source>
</evidence>
<proteinExistence type="inferred from homology"/>
<dbReference type="SUPFAM" id="SSF64484">
    <property type="entry name" value="beta and beta-prime subunits of DNA dependent RNA-polymerase"/>
    <property type="match status" value="1"/>
</dbReference>
<dbReference type="GO" id="GO:0003899">
    <property type="term" value="F:DNA-directed RNA polymerase activity"/>
    <property type="evidence" value="ECO:0007669"/>
    <property type="project" value="UniProtKB-EC"/>
</dbReference>
<dbReference type="Pfam" id="PF04997">
    <property type="entry name" value="RNA_pol_Rpb1_1"/>
    <property type="match status" value="1"/>
</dbReference>
<dbReference type="PANTHER" id="PTHR19376">
    <property type="entry name" value="DNA-DIRECTED RNA POLYMERASE"/>
    <property type="match status" value="1"/>
</dbReference>